<dbReference type="EMBL" id="LCJB01000022">
    <property type="protein sequence ID" value="KKT70730.1"/>
    <property type="molecule type" value="Genomic_DNA"/>
</dbReference>
<protein>
    <submittedName>
        <fullName evidence="2">Uncharacterized protein</fullName>
    </submittedName>
</protein>
<evidence type="ECO:0000313" key="3">
    <source>
        <dbReference type="Proteomes" id="UP000034154"/>
    </source>
</evidence>
<organism evidence="2 3">
    <name type="scientific">Candidatus Uhrbacteria bacterium GW2011_GWF2_44_350</name>
    <dbReference type="NCBI Taxonomy" id="1619000"/>
    <lineage>
        <taxon>Bacteria</taxon>
        <taxon>Candidatus Uhriibacteriota</taxon>
    </lineage>
</organism>
<feature type="transmembrane region" description="Helical" evidence="1">
    <location>
        <begin position="28"/>
        <end position="48"/>
    </location>
</feature>
<keyword evidence="1" id="KW-0472">Membrane</keyword>
<dbReference type="Proteomes" id="UP000034154">
    <property type="component" value="Unassembled WGS sequence"/>
</dbReference>
<reference evidence="2 3" key="1">
    <citation type="journal article" date="2015" name="Nature">
        <title>rRNA introns, odd ribosomes, and small enigmatic genomes across a large radiation of phyla.</title>
        <authorList>
            <person name="Brown C.T."/>
            <person name="Hug L.A."/>
            <person name="Thomas B.C."/>
            <person name="Sharon I."/>
            <person name="Castelle C.J."/>
            <person name="Singh A."/>
            <person name="Wilkins M.J."/>
            <person name="Williams K.H."/>
            <person name="Banfield J.F."/>
        </authorList>
    </citation>
    <scope>NUCLEOTIDE SEQUENCE [LARGE SCALE GENOMIC DNA]</scope>
</reference>
<keyword evidence="1" id="KW-0812">Transmembrane</keyword>
<keyword evidence="1" id="KW-1133">Transmembrane helix</keyword>
<feature type="transmembrane region" description="Helical" evidence="1">
    <location>
        <begin position="57"/>
        <end position="79"/>
    </location>
</feature>
<sequence length="124" mass="13894">MVTVSVSEFLPFGGNIACKASICHPVNVGGYTLVGLLIALLIFVVFFFQKKISLKKYLISQIILFLIFSSTFFSTGAIFGCCGDPAPKRIINEIWSIFPDNFFPIFFGRLVWLVDFLDILDVIK</sequence>
<dbReference type="AlphaFoldDB" id="A0A0G1JHD5"/>
<name>A0A0G1JHD5_9BACT</name>
<comment type="caution">
    <text evidence="2">The sequence shown here is derived from an EMBL/GenBank/DDBJ whole genome shotgun (WGS) entry which is preliminary data.</text>
</comment>
<proteinExistence type="predicted"/>
<evidence type="ECO:0000313" key="2">
    <source>
        <dbReference type="EMBL" id="KKT70730.1"/>
    </source>
</evidence>
<accession>A0A0G1JHD5</accession>
<gene>
    <name evidence="2" type="ORF">UW63_C0022G0011</name>
</gene>
<evidence type="ECO:0000256" key="1">
    <source>
        <dbReference type="SAM" id="Phobius"/>
    </source>
</evidence>